<accession>A0ABW5PUT7</accession>
<proteinExistence type="predicted"/>
<gene>
    <name evidence="2" type="ORF">ACFSTF_15605</name>
</gene>
<dbReference type="EMBL" id="JBHUMR010000025">
    <property type="protein sequence ID" value="MFD2618715.1"/>
    <property type="molecule type" value="Genomic_DNA"/>
</dbReference>
<feature type="coiled-coil region" evidence="1">
    <location>
        <begin position="360"/>
        <end position="439"/>
    </location>
</feature>
<feature type="coiled-coil region" evidence="1">
    <location>
        <begin position="853"/>
        <end position="894"/>
    </location>
</feature>
<dbReference type="RefSeq" id="WP_141191608.1">
    <property type="nucleotide sequence ID" value="NZ_JBHUMR010000025.1"/>
</dbReference>
<evidence type="ECO:0000256" key="1">
    <source>
        <dbReference type="SAM" id="Coils"/>
    </source>
</evidence>
<protein>
    <recommendedName>
        <fullName evidence="4">Chromosome segregation ATPase</fullName>
    </recommendedName>
</protein>
<reference evidence="3" key="1">
    <citation type="journal article" date="2019" name="Int. J. Syst. Evol. Microbiol.">
        <title>The Global Catalogue of Microorganisms (GCM) 10K type strain sequencing project: providing services to taxonomists for standard genome sequencing and annotation.</title>
        <authorList>
            <consortium name="The Broad Institute Genomics Platform"/>
            <consortium name="The Broad Institute Genome Sequencing Center for Infectious Disease"/>
            <person name="Wu L."/>
            <person name="Ma J."/>
        </authorList>
    </citation>
    <scope>NUCLEOTIDE SEQUENCE [LARGE SCALE GENOMIC DNA]</scope>
    <source>
        <strain evidence="3">TISTR 2241</strain>
    </source>
</reference>
<evidence type="ECO:0000313" key="3">
    <source>
        <dbReference type="Proteomes" id="UP001597458"/>
    </source>
</evidence>
<evidence type="ECO:0008006" key="4">
    <source>
        <dbReference type="Google" id="ProtNLM"/>
    </source>
</evidence>
<feature type="coiled-coil region" evidence="1">
    <location>
        <begin position="509"/>
        <end position="543"/>
    </location>
</feature>
<dbReference type="Proteomes" id="UP001597458">
    <property type="component" value="Unassembled WGS sequence"/>
</dbReference>
<keyword evidence="1" id="KW-0175">Coiled coil</keyword>
<name>A0ABW5PUT7_9BACI</name>
<comment type="caution">
    <text evidence="2">The sequence shown here is derived from an EMBL/GenBank/DDBJ whole genome shotgun (WGS) entry which is preliminary data.</text>
</comment>
<evidence type="ECO:0000313" key="2">
    <source>
        <dbReference type="EMBL" id="MFD2618715.1"/>
    </source>
</evidence>
<keyword evidence="3" id="KW-1185">Reference proteome</keyword>
<organism evidence="2 3">
    <name type="scientific">Terrilactibacillus laevilacticus</name>
    <dbReference type="NCBI Taxonomy" id="1380157"/>
    <lineage>
        <taxon>Bacteria</taxon>
        <taxon>Bacillati</taxon>
        <taxon>Bacillota</taxon>
        <taxon>Bacilli</taxon>
        <taxon>Bacillales</taxon>
        <taxon>Bacillaceae</taxon>
        <taxon>Terrilactibacillus</taxon>
    </lineage>
</organism>
<feature type="coiled-coil region" evidence="1">
    <location>
        <begin position="1120"/>
        <end position="1147"/>
    </location>
</feature>
<sequence length="1470" mass="174275">MPSISKIRLTNVVYEEGNKRYNDELFLFDGHNGAVLLENGGGKTVFIQTVLQAVLPHVNLADRKIKHTLMLENDPAHIAVEWITNDNPRRYVVTAVSLFTTKNGLDSMRYVYEYGGNDPDNIEEIPFVREGKEGKRSSERGEMQDYYNHMRDKTLSARTFNTIKDYKLFLEEQYHIISSEWESIVKINSLEGGVEAFFNECKSTNQLFDRLLIPTVENSIVGHDEYLFADMFQQQYTSFKNYKKLKETLEENKQIESQLENYTGTYEKFHHRELEYEQVKQRAKGTWNKISQEKQQYTNERVNTLEKLEEWKISKHDHDVKSASYEIFVEETILNRLKAEFNEVLGKQSMQEEYLQKYAIDYYSLKLAKMKQEKKEQEDALRHIERELAKYDQTEDMDELKNQLEQEKCALLGWYIEEIEKLEKDRQELNDQLNPIKKQMDLLDQKKHDLGENEKDLYKQLSKTVSRIETRSKDIEQLKQLLLSNPEQENVQEELIKWQVRFQDLDDQLMELHKEEKQSMIDVKEAEERKEDFQSTHATTEKSKNEIVFKLSAMEEAQKSLIEVLSSLRSQWVTLENVYLSQESIEKRLIETIDKLTKDKDSLLLKERVAYRFVDDHGNQETFFSDAFLEQQLTSWKNQVDFLVTGVEFLQNMEIEEREKHEHYPLWPMTLVTTNRSRQKVIDKLNHVREQIQFPIIVMTTEEAQSPTKERINNWIGPSHWHKNLDASSFMEWKKEISAYAKDVTIQRKEKEQHIKKWEDGLKAFNQFLSHFSYDKITKLKEELTQLKNQLGDLSASIQRETNFLAEQRTKSEHNKKLAEQYGDEKQGLDWKIERGHQYLKFEKEVNVEKKNEKETEHRLSQVIREMTRLNEQLATWKEEQDDLENRIRSTDAKLDIVKHDETYTSLQSFSPRHTGESKKTITEKMMSLEMKIREINVTRGEWIAKETYAKESIQRLNKSMNELLNEHPFVEETRDFPGDGVQLMETLREKMVNLKQKVEKLAAIVTEKKSNLDKQKGKWETKKDQLIKDFPDTKMITFNQSLEEISEELVSEGKHLDERKAYIDRELTRIENELKDVEKARYGLELFEEGHHFTAPDIVAISLVAEEALEFTYNRQKMVKAIKDALKETKALVEAEKKEVDRAKRKFREFCMNNISDMKLQKMAINGVENKQNYKDVIEFKKNMLMRIEKISHYANEYIRKSDEDLQLFINQIHSHLLTLVEELKEIPKRTKVKVMDDWKTIFTFKIPVWEEEVGKMRIRDYVEWILKQLESDRFLNEQNMQDDEKIRKEVEMWLQSKQLLQMVMNNEVMKVSCRKVTNDNKVTTRSYSWEQSNVWSGGEKWSKNMTLFLGILNYVAEKKKHIQPGMKHHRVVILDNPFGKASSDHVLSPVFFVAEQLGFQIIALTAHTEGKFLQDYFPIIYSCRLRASTDSSKKVMAKEKWLHHAYFQDHEPKSIVRLGETEQITLFE</sequence>